<accession>B8ETG4</accession>
<dbReference type="AlphaFoldDB" id="B8ETG4"/>
<dbReference type="KEGG" id="msl:Msil_2889"/>
<evidence type="ECO:0000313" key="3">
    <source>
        <dbReference type="EMBL" id="ACK51806.1"/>
    </source>
</evidence>
<feature type="transmembrane region" description="Helical" evidence="2">
    <location>
        <begin position="53"/>
        <end position="73"/>
    </location>
</feature>
<dbReference type="Proteomes" id="UP000002257">
    <property type="component" value="Chromosome"/>
</dbReference>
<keyword evidence="2" id="KW-0812">Transmembrane</keyword>
<dbReference type="EMBL" id="CP001280">
    <property type="protein sequence ID" value="ACK51806.1"/>
    <property type="molecule type" value="Genomic_DNA"/>
</dbReference>
<feature type="region of interest" description="Disordered" evidence="1">
    <location>
        <begin position="79"/>
        <end position="102"/>
    </location>
</feature>
<keyword evidence="4" id="KW-1185">Reference proteome</keyword>
<evidence type="ECO:0000256" key="2">
    <source>
        <dbReference type="SAM" id="Phobius"/>
    </source>
</evidence>
<evidence type="ECO:0000313" key="4">
    <source>
        <dbReference type="Proteomes" id="UP000002257"/>
    </source>
</evidence>
<reference evidence="3 4" key="1">
    <citation type="journal article" date="2010" name="J. Bacteriol.">
        <title>Complete genome sequence of the aerobic facultative methanotroph Methylocella silvestris BL2.</title>
        <authorList>
            <person name="Chen Y."/>
            <person name="Crombie A."/>
            <person name="Rahman M.T."/>
            <person name="Dedysh S.N."/>
            <person name="Liesack W."/>
            <person name="Stott M.B."/>
            <person name="Alam M."/>
            <person name="Theisen A.R."/>
            <person name="Murrell J.C."/>
            <person name="Dunfield P.F."/>
        </authorList>
    </citation>
    <scope>NUCLEOTIDE SEQUENCE [LARGE SCALE GENOMIC DNA]</scope>
    <source>
        <strain evidence="4">DSM 15510 / CIP 108128 / LMG 27833 / NCIMB 13906 / BL2</strain>
    </source>
</reference>
<evidence type="ECO:0000256" key="1">
    <source>
        <dbReference type="SAM" id="MobiDB-lite"/>
    </source>
</evidence>
<keyword evidence="2" id="KW-0472">Membrane</keyword>
<dbReference type="HOGENOM" id="CLU_2274085_0_0_5"/>
<keyword evidence="2" id="KW-1133">Transmembrane helix</keyword>
<dbReference type="RefSeq" id="WP_012591875.1">
    <property type="nucleotide sequence ID" value="NC_011666.1"/>
</dbReference>
<protein>
    <submittedName>
        <fullName evidence="3">Uncharacterized protein</fullName>
    </submittedName>
</protein>
<gene>
    <name evidence="3" type="ordered locus">Msil_2889</name>
</gene>
<name>B8ETG4_METSB</name>
<organism evidence="3 4">
    <name type="scientific">Methylocella silvestris (strain DSM 15510 / CIP 108128 / LMG 27833 / NCIMB 13906 / BL2)</name>
    <dbReference type="NCBI Taxonomy" id="395965"/>
    <lineage>
        <taxon>Bacteria</taxon>
        <taxon>Pseudomonadati</taxon>
        <taxon>Pseudomonadota</taxon>
        <taxon>Alphaproteobacteria</taxon>
        <taxon>Hyphomicrobiales</taxon>
        <taxon>Beijerinckiaceae</taxon>
        <taxon>Methylocella</taxon>
    </lineage>
</organism>
<proteinExistence type="predicted"/>
<sequence>MYLIAGACFLTGIIFGRCFKVYVLAPTCAVVFFVSLFIAYSEAHSLPWAAFDAAVRLALLQLGYVGGLIAPAIPSLLQSRGTRPAGLNLARSSGRRADRHPL</sequence>
<feature type="transmembrane region" description="Helical" evidence="2">
    <location>
        <begin position="21"/>
        <end position="41"/>
    </location>
</feature>